<reference evidence="1" key="1">
    <citation type="submission" date="2014-09" db="EMBL/GenBank/DDBJ databases">
        <authorList>
            <person name="Magalhaes I.L.F."/>
            <person name="Oliveira U."/>
            <person name="Santos F.R."/>
            <person name="Vidigal T.H.D.A."/>
            <person name="Brescovit A.D."/>
            <person name="Santos A.J."/>
        </authorList>
    </citation>
    <scope>NUCLEOTIDE SEQUENCE</scope>
    <source>
        <tissue evidence="1">Shoot tissue taken approximately 20 cm above the soil surface</tissue>
    </source>
</reference>
<evidence type="ECO:0000313" key="1">
    <source>
        <dbReference type="EMBL" id="JAE23498.1"/>
    </source>
</evidence>
<accession>A0A0A9GS35</accession>
<dbReference type="AlphaFoldDB" id="A0A0A9GS35"/>
<proteinExistence type="predicted"/>
<dbReference type="EMBL" id="GBRH01174398">
    <property type="protein sequence ID" value="JAE23498.1"/>
    <property type="molecule type" value="Transcribed_RNA"/>
</dbReference>
<name>A0A0A9GS35_ARUDO</name>
<sequence>MSPAPRIFSTCRIKNAARKRKSLHNLSPQLLIHARFMHFLLSTLGDEYKYKAMYHEVMTK</sequence>
<reference evidence="1" key="2">
    <citation type="journal article" date="2015" name="Data Brief">
        <title>Shoot transcriptome of the giant reed, Arundo donax.</title>
        <authorList>
            <person name="Barrero R.A."/>
            <person name="Guerrero F.D."/>
            <person name="Moolhuijzen P."/>
            <person name="Goolsby J.A."/>
            <person name="Tidwell J."/>
            <person name="Bellgard S.E."/>
            <person name="Bellgard M.I."/>
        </authorList>
    </citation>
    <scope>NUCLEOTIDE SEQUENCE</scope>
    <source>
        <tissue evidence="1">Shoot tissue taken approximately 20 cm above the soil surface</tissue>
    </source>
</reference>
<organism evidence="1">
    <name type="scientific">Arundo donax</name>
    <name type="common">Giant reed</name>
    <name type="synonym">Donax arundinaceus</name>
    <dbReference type="NCBI Taxonomy" id="35708"/>
    <lineage>
        <taxon>Eukaryota</taxon>
        <taxon>Viridiplantae</taxon>
        <taxon>Streptophyta</taxon>
        <taxon>Embryophyta</taxon>
        <taxon>Tracheophyta</taxon>
        <taxon>Spermatophyta</taxon>
        <taxon>Magnoliopsida</taxon>
        <taxon>Liliopsida</taxon>
        <taxon>Poales</taxon>
        <taxon>Poaceae</taxon>
        <taxon>PACMAD clade</taxon>
        <taxon>Arundinoideae</taxon>
        <taxon>Arundineae</taxon>
        <taxon>Arundo</taxon>
    </lineage>
</organism>
<protein>
    <submittedName>
        <fullName evidence="1">Uncharacterized protein</fullName>
    </submittedName>
</protein>